<dbReference type="AlphaFoldDB" id="A0A371AQR8"/>
<dbReference type="InterPro" id="IPR029044">
    <property type="entry name" value="Nucleotide-diphossugar_trans"/>
</dbReference>
<evidence type="ECO:0000313" key="1">
    <source>
        <dbReference type="EMBL" id="RDU21872.1"/>
    </source>
</evidence>
<dbReference type="Pfam" id="PF02348">
    <property type="entry name" value="CTP_transf_3"/>
    <property type="match status" value="1"/>
</dbReference>
<keyword evidence="1" id="KW-0808">Transferase</keyword>
<dbReference type="OrthoDB" id="9805604at2"/>
<evidence type="ECO:0000313" key="2">
    <source>
        <dbReference type="Proteomes" id="UP000255036"/>
    </source>
</evidence>
<dbReference type="SUPFAM" id="SSF53448">
    <property type="entry name" value="Nucleotide-diphospho-sugar transferases"/>
    <property type="match status" value="1"/>
</dbReference>
<dbReference type="InterPro" id="IPR050793">
    <property type="entry name" value="CMP-NeuNAc_synthase"/>
</dbReference>
<dbReference type="EMBL" id="QRCT01000051">
    <property type="protein sequence ID" value="RDU21872.1"/>
    <property type="molecule type" value="Genomic_DNA"/>
</dbReference>
<comment type="caution">
    <text evidence="1">The sequence shown here is derived from an EMBL/GenBank/DDBJ whole genome shotgun (WGS) entry which is preliminary data.</text>
</comment>
<dbReference type="InterPro" id="IPR003329">
    <property type="entry name" value="Cytidylyl_trans"/>
</dbReference>
<gene>
    <name evidence="1" type="ORF">DWV06_17985</name>
</gene>
<dbReference type="GO" id="GO:0008781">
    <property type="term" value="F:N-acylneuraminate cytidylyltransferase activity"/>
    <property type="evidence" value="ECO:0007669"/>
    <property type="project" value="TreeGrafter"/>
</dbReference>
<keyword evidence="2" id="KW-1185">Reference proteome</keyword>
<reference evidence="1 2" key="1">
    <citation type="submission" date="2018-07" db="EMBL/GenBank/DDBJ databases">
        <title>Anaerosacharophilus polymeroproducens gen. nov. sp. nov., an anaerobic bacterium isolated from salt field.</title>
        <authorList>
            <person name="Kim W."/>
            <person name="Yang S.-H."/>
            <person name="Oh J."/>
            <person name="Lee J.-H."/>
            <person name="Kwon K.K."/>
        </authorList>
    </citation>
    <scope>NUCLEOTIDE SEQUENCE [LARGE SCALE GENOMIC DNA]</scope>
    <source>
        <strain evidence="1 2">MCWD5</strain>
    </source>
</reference>
<sequence length="228" mass="26055">MKNLAIIPARSGSKGLKDKNIKEMNGMPLLVYSIQAALESNLFDTIYLSTDSEEYAKVGKAYGAQVPFLRPKELASDTASSWDAVRCALKQYETIGKKFDTVSLLQPTSPLRTKEDIIGGYELYQKENAQAVIGVCEVEHSPLWSNTLPESKKMDDFIKPENDKRRQELNTYYRINGALYIVDRNRIMETDQIYKKDCYAFIMEQSHSIDIDTELDFEIAQIILKNKF</sequence>
<keyword evidence="1" id="KW-0548">Nucleotidyltransferase</keyword>
<dbReference type="Proteomes" id="UP000255036">
    <property type="component" value="Unassembled WGS sequence"/>
</dbReference>
<protein>
    <submittedName>
        <fullName evidence="1">Acylneuraminate cytidylyltransferase family protein</fullName>
    </submittedName>
</protein>
<dbReference type="RefSeq" id="WP_115483604.1">
    <property type="nucleotide sequence ID" value="NZ_QRCT01000051.1"/>
</dbReference>
<dbReference type="Gene3D" id="3.90.550.10">
    <property type="entry name" value="Spore Coat Polysaccharide Biosynthesis Protein SpsA, Chain A"/>
    <property type="match status" value="1"/>
</dbReference>
<proteinExistence type="predicted"/>
<dbReference type="PANTHER" id="PTHR21485:SF6">
    <property type="entry name" value="N-ACYLNEURAMINATE CYTIDYLYLTRANSFERASE-RELATED"/>
    <property type="match status" value="1"/>
</dbReference>
<name>A0A371AQR8_9FIRM</name>
<dbReference type="PANTHER" id="PTHR21485">
    <property type="entry name" value="HAD SUPERFAMILY MEMBERS CMAS AND KDSC"/>
    <property type="match status" value="1"/>
</dbReference>
<organism evidence="1 2">
    <name type="scientific">Anaerosacchariphilus polymeriproducens</name>
    <dbReference type="NCBI Taxonomy" id="1812858"/>
    <lineage>
        <taxon>Bacteria</taxon>
        <taxon>Bacillati</taxon>
        <taxon>Bacillota</taxon>
        <taxon>Clostridia</taxon>
        <taxon>Lachnospirales</taxon>
        <taxon>Lachnospiraceae</taxon>
        <taxon>Anaerosacchariphilus</taxon>
    </lineage>
</organism>
<dbReference type="CDD" id="cd02513">
    <property type="entry name" value="CMP-NeuAc_Synthase"/>
    <property type="match status" value="1"/>
</dbReference>
<accession>A0A371AQR8</accession>